<dbReference type="Proteomes" id="UP001295794">
    <property type="component" value="Unassembled WGS sequence"/>
</dbReference>
<dbReference type="Gene3D" id="1.10.630.10">
    <property type="entry name" value="Cytochrome P450"/>
    <property type="match status" value="1"/>
</dbReference>
<evidence type="ECO:0000256" key="12">
    <source>
        <dbReference type="ARBA" id="ARBA00023136"/>
    </source>
</evidence>
<comment type="subcellular location">
    <subcellularLocation>
        <location evidence="2">Membrane</location>
    </subcellularLocation>
</comment>
<evidence type="ECO:0000256" key="6">
    <source>
        <dbReference type="ARBA" id="ARBA00022692"/>
    </source>
</evidence>
<dbReference type="InterPro" id="IPR050121">
    <property type="entry name" value="Cytochrome_P450_monoxygenase"/>
</dbReference>
<keyword evidence="12 14" id="KW-0472">Membrane</keyword>
<feature type="transmembrane region" description="Helical" evidence="14">
    <location>
        <begin position="21"/>
        <end position="45"/>
    </location>
</feature>
<dbReference type="GO" id="GO:0005506">
    <property type="term" value="F:iron ion binding"/>
    <property type="evidence" value="ECO:0007669"/>
    <property type="project" value="InterPro"/>
</dbReference>
<keyword evidence="7 13" id="KW-0479">Metal-binding</keyword>
<evidence type="ECO:0000256" key="13">
    <source>
        <dbReference type="PIRSR" id="PIRSR602403-1"/>
    </source>
</evidence>
<comment type="cofactor">
    <cofactor evidence="1 13">
        <name>heme</name>
        <dbReference type="ChEBI" id="CHEBI:30413"/>
    </cofactor>
</comment>
<dbReference type="GO" id="GO:0020037">
    <property type="term" value="F:heme binding"/>
    <property type="evidence" value="ECO:0007669"/>
    <property type="project" value="InterPro"/>
</dbReference>
<evidence type="ECO:0000256" key="11">
    <source>
        <dbReference type="ARBA" id="ARBA00023033"/>
    </source>
</evidence>
<comment type="caution">
    <text evidence="15">The sequence shown here is derived from an EMBL/GenBank/DDBJ whole genome shotgun (WGS) entry which is preliminary data.</text>
</comment>
<dbReference type="InterPro" id="IPR036396">
    <property type="entry name" value="Cyt_P450_sf"/>
</dbReference>
<keyword evidence="5 13" id="KW-0349">Heme</keyword>
<dbReference type="Pfam" id="PF00067">
    <property type="entry name" value="p450"/>
    <property type="match status" value="1"/>
</dbReference>
<evidence type="ECO:0000256" key="9">
    <source>
        <dbReference type="ARBA" id="ARBA00023002"/>
    </source>
</evidence>
<keyword evidence="16" id="KW-1185">Reference proteome</keyword>
<evidence type="ECO:0000256" key="1">
    <source>
        <dbReference type="ARBA" id="ARBA00001971"/>
    </source>
</evidence>
<dbReference type="PRINTS" id="PR00465">
    <property type="entry name" value="EP450IV"/>
</dbReference>
<keyword evidence="11" id="KW-0503">Monooxygenase</keyword>
<evidence type="ECO:0000256" key="3">
    <source>
        <dbReference type="ARBA" id="ARBA00004721"/>
    </source>
</evidence>
<dbReference type="AlphaFoldDB" id="A0AAD2HQ25"/>
<evidence type="ECO:0000256" key="2">
    <source>
        <dbReference type="ARBA" id="ARBA00004370"/>
    </source>
</evidence>
<keyword evidence="10 13" id="KW-0408">Iron</keyword>
<dbReference type="EMBL" id="CAVNYO010000440">
    <property type="protein sequence ID" value="CAK5280033.1"/>
    <property type="molecule type" value="Genomic_DNA"/>
</dbReference>
<name>A0AAD2HQ25_9AGAR</name>
<evidence type="ECO:0000313" key="15">
    <source>
        <dbReference type="EMBL" id="CAK5280033.1"/>
    </source>
</evidence>
<reference evidence="15" key="1">
    <citation type="submission" date="2023-11" db="EMBL/GenBank/DDBJ databases">
        <authorList>
            <person name="De Vega J J."/>
            <person name="De Vega J J."/>
        </authorList>
    </citation>
    <scope>NUCLEOTIDE SEQUENCE</scope>
</reference>
<dbReference type="PRINTS" id="PR00385">
    <property type="entry name" value="P450"/>
</dbReference>
<evidence type="ECO:0000256" key="5">
    <source>
        <dbReference type="ARBA" id="ARBA00022617"/>
    </source>
</evidence>
<dbReference type="GO" id="GO:0016705">
    <property type="term" value="F:oxidoreductase activity, acting on paired donors, with incorporation or reduction of molecular oxygen"/>
    <property type="evidence" value="ECO:0007669"/>
    <property type="project" value="InterPro"/>
</dbReference>
<keyword evidence="9" id="KW-0560">Oxidoreductase</keyword>
<dbReference type="PANTHER" id="PTHR24305">
    <property type="entry name" value="CYTOCHROME P450"/>
    <property type="match status" value="1"/>
</dbReference>
<dbReference type="SUPFAM" id="SSF48264">
    <property type="entry name" value="Cytochrome P450"/>
    <property type="match status" value="1"/>
</dbReference>
<organism evidence="15 16">
    <name type="scientific">Mycena citricolor</name>
    <dbReference type="NCBI Taxonomy" id="2018698"/>
    <lineage>
        <taxon>Eukaryota</taxon>
        <taxon>Fungi</taxon>
        <taxon>Dikarya</taxon>
        <taxon>Basidiomycota</taxon>
        <taxon>Agaricomycotina</taxon>
        <taxon>Agaricomycetes</taxon>
        <taxon>Agaricomycetidae</taxon>
        <taxon>Agaricales</taxon>
        <taxon>Marasmiineae</taxon>
        <taxon>Mycenaceae</taxon>
        <taxon>Mycena</taxon>
    </lineage>
</organism>
<proteinExistence type="inferred from homology"/>
<dbReference type="InterPro" id="IPR001128">
    <property type="entry name" value="Cyt_P450"/>
</dbReference>
<keyword evidence="6 14" id="KW-0812">Transmembrane</keyword>
<evidence type="ECO:0000256" key="14">
    <source>
        <dbReference type="SAM" id="Phobius"/>
    </source>
</evidence>
<evidence type="ECO:0000256" key="8">
    <source>
        <dbReference type="ARBA" id="ARBA00022989"/>
    </source>
</evidence>
<feature type="binding site" description="axial binding residue" evidence="13">
    <location>
        <position position="527"/>
    </location>
    <ligand>
        <name>heme</name>
        <dbReference type="ChEBI" id="CHEBI:30413"/>
    </ligand>
    <ligandPart>
        <name>Fe</name>
        <dbReference type="ChEBI" id="CHEBI:18248"/>
    </ligandPart>
</feature>
<evidence type="ECO:0000256" key="7">
    <source>
        <dbReference type="ARBA" id="ARBA00022723"/>
    </source>
</evidence>
<comment type="pathway">
    <text evidence="3">Secondary metabolite biosynthesis; terpenoid biosynthesis.</text>
</comment>
<evidence type="ECO:0000256" key="4">
    <source>
        <dbReference type="ARBA" id="ARBA00010617"/>
    </source>
</evidence>
<dbReference type="InterPro" id="IPR002403">
    <property type="entry name" value="Cyt_P450_E_grp-IV"/>
</dbReference>
<keyword evidence="8 14" id="KW-1133">Transmembrane helix</keyword>
<accession>A0AAD2HQ25</accession>
<comment type="similarity">
    <text evidence="4">Belongs to the cytochrome P450 family.</text>
</comment>
<evidence type="ECO:0000256" key="10">
    <source>
        <dbReference type="ARBA" id="ARBA00023004"/>
    </source>
</evidence>
<dbReference type="GO" id="GO:0016020">
    <property type="term" value="C:membrane"/>
    <property type="evidence" value="ECO:0007669"/>
    <property type="project" value="UniProtKB-SubCell"/>
</dbReference>
<dbReference type="PANTHER" id="PTHR24305:SF166">
    <property type="entry name" value="CYTOCHROME P450 12A4, MITOCHONDRIAL-RELATED"/>
    <property type="match status" value="1"/>
</dbReference>
<evidence type="ECO:0000313" key="16">
    <source>
        <dbReference type="Proteomes" id="UP001295794"/>
    </source>
</evidence>
<evidence type="ECO:0008006" key="17">
    <source>
        <dbReference type="Google" id="ProtNLM"/>
    </source>
</evidence>
<dbReference type="GO" id="GO:0004497">
    <property type="term" value="F:monooxygenase activity"/>
    <property type="evidence" value="ECO:0007669"/>
    <property type="project" value="UniProtKB-KW"/>
</dbReference>
<sequence length="591" mass="65255">MRCALHSNHPYHTMQCTPSHLLLIAGKTSGVLAGLGVLRGLWWLVDTFLLAPHRDPLHALPGPRAPSFFASHFAQAADPDATPRVYADWTARFGRTLRYHGFGRHDLRLLSFDVRAVAHVLTAPAYARPWLTRAYLGRLLGRGVFSAEGAEHRAIRRLVGPAFTAQAAKDMVPIFVQKAEELRDRWDAMMALDAPQVLDVAHWVSRTSFDVFGLAALDYHFNALQEETEPGTIRLMCAIGHLTSESVYCAYRRMFAISDRASRFAVLKRIYCPILETIWVSSFPFCVTPIEIMQPTRDERIMRECLHTIHSNGVALVSRKRETIKNGAAGHSKDILSLLIRADIALDASSQLSDQELVDHITSFLFVGADSTALAITWCLHLLALHPDVQTRLRDEITAAPPLRHNAAADMIDSLPFLDAVVRETLRVCPPLHGTVRVATADDLIPISAPVELRDGTLLRAGECIRIRKGSIVHIPLEGLNMLQDIWGPDAHAFDPDRWTRLPPPARPPAFPGLANVMSFSFGPAACPGYRIAILETKAVLATLVPHFLFAPVEGVEIGKFNAVSTKPFVRGQLDAGGCQLPLNVSRYLVA</sequence>
<protein>
    <recommendedName>
        <fullName evidence="17">Cytochrome P450</fullName>
    </recommendedName>
</protein>
<gene>
    <name evidence="15" type="ORF">MYCIT1_LOCUS30466</name>
</gene>